<accession>A0A2C8ZMR4</accession>
<dbReference type="AlphaFoldDB" id="A0A2C8ZMR4"/>
<reference evidence="2 3" key="1">
    <citation type="submission" date="2017-09" db="EMBL/GenBank/DDBJ databases">
        <authorList>
            <person name="Ehlers B."/>
            <person name="Leendertz F.H."/>
        </authorList>
    </citation>
    <scope>NUCLEOTIDE SEQUENCE [LARGE SCALE GENOMIC DNA]</scope>
    <source>
        <strain evidence="2 3">CGMCC 1.05381</strain>
    </source>
</reference>
<proteinExistence type="predicted"/>
<name>A0A2C8ZMR4_9MICO</name>
<dbReference type="Proteomes" id="UP000219440">
    <property type="component" value="Unassembled WGS sequence"/>
</dbReference>
<sequence>MGTMYYADATRVAIPLPDRDLAHIKFVIVNKLRRNEAFTFSWDKAESDGGGRSSVWISAQIPLEFEFDDATPPEMNREWLEQLSQAASTVNGLTPIPEPEKA</sequence>
<keyword evidence="3" id="KW-1185">Reference proteome</keyword>
<evidence type="ECO:0000259" key="1">
    <source>
        <dbReference type="Pfam" id="PF25355"/>
    </source>
</evidence>
<evidence type="ECO:0000313" key="2">
    <source>
        <dbReference type="EMBL" id="SOE66435.1"/>
    </source>
</evidence>
<dbReference type="InterPro" id="IPR057204">
    <property type="entry name" value="DUF7882"/>
</dbReference>
<dbReference type="Pfam" id="PF25355">
    <property type="entry name" value="DUF7882"/>
    <property type="match status" value="1"/>
</dbReference>
<dbReference type="EMBL" id="OCST01000003">
    <property type="protein sequence ID" value="SOE66435.1"/>
    <property type="molecule type" value="Genomic_DNA"/>
</dbReference>
<gene>
    <name evidence="2" type="ORF">SAMN06296378_1733</name>
</gene>
<dbReference type="RefSeq" id="WP_373285359.1">
    <property type="nucleotide sequence ID" value="NZ_BMLC01000001.1"/>
</dbReference>
<organism evidence="2 3">
    <name type="scientific">Salinibacterium xinjiangense</name>
    <dbReference type="NCBI Taxonomy" id="386302"/>
    <lineage>
        <taxon>Bacteria</taxon>
        <taxon>Bacillati</taxon>
        <taxon>Actinomycetota</taxon>
        <taxon>Actinomycetes</taxon>
        <taxon>Micrococcales</taxon>
        <taxon>Microbacteriaceae</taxon>
        <taxon>Salinibacterium</taxon>
    </lineage>
</organism>
<feature type="domain" description="DUF7882" evidence="1">
    <location>
        <begin position="1"/>
        <end position="98"/>
    </location>
</feature>
<evidence type="ECO:0000313" key="3">
    <source>
        <dbReference type="Proteomes" id="UP000219440"/>
    </source>
</evidence>
<protein>
    <recommendedName>
        <fullName evidence="1">DUF7882 domain-containing protein</fullName>
    </recommendedName>
</protein>